<dbReference type="Proteomes" id="UP000510927">
    <property type="component" value="Chromosome"/>
</dbReference>
<dbReference type="Gene3D" id="3.90.550.10">
    <property type="entry name" value="Spore Coat Polysaccharide Biosynthesis Protein SpsA, Chain A"/>
    <property type="match status" value="1"/>
</dbReference>
<keyword evidence="2" id="KW-0808">Transferase</keyword>
<reference evidence="2 3" key="1">
    <citation type="submission" date="2020-06" db="EMBL/GenBank/DDBJ databases">
        <title>REHAB project genomes.</title>
        <authorList>
            <person name="Shaw L.P."/>
        </authorList>
    </citation>
    <scope>NUCLEOTIDE SEQUENCE [LARGE SCALE GENOMIC DNA]</scope>
    <source>
        <strain evidence="2 3">RHB28-C13</strain>
    </source>
</reference>
<protein>
    <submittedName>
        <fullName evidence="2">Glycosyltransferase family 2 protein</fullName>
    </submittedName>
</protein>
<gene>
    <name evidence="2" type="ORF">HVY52_14205</name>
</gene>
<dbReference type="RefSeq" id="WP_181202597.1">
    <property type="nucleotide sequence ID" value="NZ_CP055675.1"/>
</dbReference>
<organism evidence="2 3">
    <name type="scientific">Escherichia fergusonii</name>
    <dbReference type="NCBI Taxonomy" id="564"/>
    <lineage>
        <taxon>Bacteria</taxon>
        <taxon>Pseudomonadati</taxon>
        <taxon>Pseudomonadota</taxon>
        <taxon>Gammaproteobacteria</taxon>
        <taxon>Enterobacterales</taxon>
        <taxon>Enterobacteriaceae</taxon>
        <taxon>Escherichia</taxon>
    </lineage>
</organism>
<dbReference type="EMBL" id="CP055675">
    <property type="protein sequence ID" value="QLN00893.1"/>
    <property type="molecule type" value="Genomic_DNA"/>
</dbReference>
<evidence type="ECO:0000313" key="3">
    <source>
        <dbReference type="Proteomes" id="UP000510927"/>
    </source>
</evidence>
<dbReference type="Pfam" id="PF00535">
    <property type="entry name" value="Glycos_transf_2"/>
    <property type="match status" value="1"/>
</dbReference>
<accession>A0A7W3ES01</accession>
<dbReference type="InterPro" id="IPR001173">
    <property type="entry name" value="Glyco_trans_2-like"/>
</dbReference>
<proteinExistence type="predicted"/>
<evidence type="ECO:0000259" key="1">
    <source>
        <dbReference type="Pfam" id="PF00535"/>
    </source>
</evidence>
<dbReference type="InterPro" id="IPR029044">
    <property type="entry name" value="Nucleotide-diphossugar_trans"/>
</dbReference>
<name>A0A7W3ES01_ESCFE</name>
<dbReference type="GO" id="GO:0016740">
    <property type="term" value="F:transferase activity"/>
    <property type="evidence" value="ECO:0007669"/>
    <property type="project" value="UniProtKB-KW"/>
</dbReference>
<sequence>MNCKSLFITVSYNNIKATICYIHSWLELNDSETNILIVVDNSTEEDSLLKSMLEKYNHIHYVRQRSNKGYMSGCNFGLVYAKNILNVKPETIIYTNNDITFETSDLISQVVNIFKNDPEIAVVAPAVWDVNEKKELNPFMLNRPALKHFIIMKAIYSNFITAKIVDWISKHRPRKKKIIPVKGCELYAPHGSIFMLKGDWFYDDLPDDAYFLYGEEISIAERCLKMGKKVKMFPNIIIHHHSHSTTGASLSYFTYKAKKKAISYLLKQYEWK</sequence>
<dbReference type="AlphaFoldDB" id="A0A7W3ES01"/>
<evidence type="ECO:0000313" key="2">
    <source>
        <dbReference type="EMBL" id="QLN00893.1"/>
    </source>
</evidence>
<dbReference type="SUPFAM" id="SSF53448">
    <property type="entry name" value="Nucleotide-diphospho-sugar transferases"/>
    <property type="match status" value="1"/>
</dbReference>
<feature type="domain" description="Glycosyltransferase 2-like" evidence="1">
    <location>
        <begin position="8"/>
        <end position="133"/>
    </location>
</feature>